<dbReference type="GO" id="GO:0016887">
    <property type="term" value="F:ATP hydrolysis activity"/>
    <property type="evidence" value="ECO:0007669"/>
    <property type="project" value="InterPro"/>
</dbReference>
<dbReference type="InterPro" id="IPR008995">
    <property type="entry name" value="Mo/tungstate-bd_C_term_dom"/>
</dbReference>
<dbReference type="Pfam" id="PF00005">
    <property type="entry name" value="ABC_tran"/>
    <property type="match status" value="1"/>
</dbReference>
<dbReference type="SUPFAM" id="SSF50331">
    <property type="entry name" value="MOP-like"/>
    <property type="match status" value="1"/>
</dbReference>
<reference evidence="6" key="2">
    <citation type="submission" date="2012-10" db="EMBL/GenBank/DDBJ databases">
        <title>Improved high-quality draft of Thermaerobacter subterraneus C21, DSM 13965.</title>
        <authorList>
            <consortium name="DOE Joint Genome Institute"/>
            <person name="Eisen J."/>
            <person name="Huntemann M."/>
            <person name="Wei C.-L."/>
            <person name="Han J."/>
            <person name="Detter J.C."/>
            <person name="Han C."/>
            <person name="Tapia R."/>
            <person name="Chen A."/>
            <person name="Kyrpides N."/>
            <person name="Mavromatis K."/>
            <person name="Markowitz V."/>
            <person name="Szeto E."/>
            <person name="Ivanova N."/>
            <person name="Mikhailova N."/>
            <person name="Ovchinnikova G."/>
            <person name="Pagani I."/>
            <person name="Pati A."/>
            <person name="Goodwin L."/>
            <person name="Nordberg H.P."/>
            <person name="Cantor M.N."/>
            <person name="Hua S.X."/>
            <person name="Woyke T."/>
            <person name="Eisen J."/>
            <person name="Klenk H.-P."/>
        </authorList>
    </citation>
    <scope>NUCLEOTIDE SEQUENCE [LARGE SCALE GENOMIC DNA]</scope>
    <source>
        <strain evidence="6">DSM 13965</strain>
    </source>
</reference>
<dbReference type="InterPro" id="IPR012340">
    <property type="entry name" value="NA-bd_OB-fold"/>
</dbReference>
<evidence type="ECO:0000256" key="4">
    <source>
        <dbReference type="ARBA" id="ARBA00066388"/>
    </source>
</evidence>
<evidence type="ECO:0000256" key="1">
    <source>
        <dbReference type="ARBA" id="ARBA00022448"/>
    </source>
</evidence>
<dbReference type="InterPro" id="IPR050093">
    <property type="entry name" value="ABC_SmlMolc_Importer"/>
</dbReference>
<organism evidence="6 7">
    <name type="scientific">Thermaerobacter subterraneus DSM 13965</name>
    <dbReference type="NCBI Taxonomy" id="867903"/>
    <lineage>
        <taxon>Bacteria</taxon>
        <taxon>Bacillati</taxon>
        <taxon>Bacillota</taxon>
        <taxon>Clostridia</taxon>
        <taxon>Eubacteriales</taxon>
        <taxon>Clostridiales Family XVII. Incertae Sedis</taxon>
        <taxon>Thermaerobacter</taxon>
    </lineage>
</organism>
<dbReference type="SMART" id="SM00382">
    <property type="entry name" value="AAA"/>
    <property type="match status" value="1"/>
</dbReference>
<keyword evidence="7" id="KW-1185">Reference proteome</keyword>
<dbReference type="InterPro" id="IPR003593">
    <property type="entry name" value="AAA+_ATPase"/>
</dbReference>
<protein>
    <recommendedName>
        <fullName evidence="4">ABC-type quaternary amine transporter</fullName>
        <ecNumber evidence="4">7.6.2.9</ecNumber>
    </recommendedName>
</protein>
<dbReference type="PROSITE" id="PS00211">
    <property type="entry name" value="ABC_TRANSPORTER_1"/>
    <property type="match status" value="1"/>
</dbReference>
<dbReference type="GO" id="GO:0043190">
    <property type="term" value="C:ATP-binding cassette (ABC) transporter complex"/>
    <property type="evidence" value="ECO:0007669"/>
    <property type="project" value="InterPro"/>
</dbReference>
<dbReference type="OrthoDB" id="9802264at2"/>
<dbReference type="Pfam" id="PF08402">
    <property type="entry name" value="TOBE_2"/>
    <property type="match status" value="1"/>
</dbReference>
<dbReference type="Gene3D" id="2.40.50.140">
    <property type="entry name" value="Nucleic acid-binding proteins"/>
    <property type="match status" value="1"/>
</dbReference>
<dbReference type="PANTHER" id="PTHR42781:SF4">
    <property type="entry name" value="SPERMIDINE_PUTRESCINE IMPORT ATP-BINDING PROTEIN POTA"/>
    <property type="match status" value="1"/>
</dbReference>
<keyword evidence="3" id="KW-0067">ATP-binding</keyword>
<dbReference type="STRING" id="867903.ThesuDRAFT_01824"/>
<dbReference type="SUPFAM" id="SSF52540">
    <property type="entry name" value="P-loop containing nucleoside triphosphate hydrolases"/>
    <property type="match status" value="1"/>
</dbReference>
<evidence type="ECO:0000313" key="6">
    <source>
        <dbReference type="EMBL" id="EKP94099.1"/>
    </source>
</evidence>
<dbReference type="PROSITE" id="PS50893">
    <property type="entry name" value="ABC_TRANSPORTER_2"/>
    <property type="match status" value="1"/>
</dbReference>
<name>K6PZS6_9FIRM</name>
<gene>
    <name evidence="6" type="ORF">ThesuDRAFT_01824</name>
</gene>
<dbReference type="Gene3D" id="3.40.50.300">
    <property type="entry name" value="P-loop containing nucleotide triphosphate hydrolases"/>
    <property type="match status" value="1"/>
</dbReference>
<dbReference type="Gene3D" id="2.40.50.100">
    <property type="match status" value="1"/>
</dbReference>
<evidence type="ECO:0000256" key="3">
    <source>
        <dbReference type="ARBA" id="ARBA00022840"/>
    </source>
</evidence>
<dbReference type="AlphaFoldDB" id="K6PZS6"/>
<keyword evidence="2" id="KW-0547">Nucleotide-binding</keyword>
<dbReference type="HOGENOM" id="CLU_000604_1_1_9"/>
<dbReference type="FunFam" id="3.40.50.300:FF:000425">
    <property type="entry name" value="Probable ABC transporter, ATP-binding subunit"/>
    <property type="match status" value="1"/>
</dbReference>
<feature type="domain" description="ABC transporter" evidence="5">
    <location>
        <begin position="4"/>
        <end position="234"/>
    </location>
</feature>
<keyword evidence="1" id="KW-0813">Transport</keyword>
<dbReference type="GO" id="GO:0005524">
    <property type="term" value="F:ATP binding"/>
    <property type="evidence" value="ECO:0007669"/>
    <property type="project" value="UniProtKB-KW"/>
</dbReference>
<dbReference type="InterPro" id="IPR017871">
    <property type="entry name" value="ABC_transporter-like_CS"/>
</dbReference>
<comment type="caution">
    <text evidence="6">The sequence shown here is derived from an EMBL/GenBank/DDBJ whole genome shotgun (WGS) entry which is preliminary data.</text>
</comment>
<dbReference type="PANTHER" id="PTHR42781">
    <property type="entry name" value="SPERMIDINE/PUTRESCINE IMPORT ATP-BINDING PROTEIN POTA"/>
    <property type="match status" value="1"/>
</dbReference>
<proteinExistence type="predicted"/>
<dbReference type="EMBL" id="AENY02000003">
    <property type="protein sequence ID" value="EKP94099.1"/>
    <property type="molecule type" value="Genomic_DNA"/>
</dbReference>
<dbReference type="GO" id="GO:0015418">
    <property type="term" value="F:ABC-type quaternary ammonium compound transporting activity"/>
    <property type="evidence" value="ECO:0007669"/>
    <property type="project" value="UniProtKB-EC"/>
</dbReference>
<reference evidence="6" key="1">
    <citation type="submission" date="2010-10" db="EMBL/GenBank/DDBJ databases">
        <authorList>
            <consortium name="US DOE Joint Genome Institute (JGI-PGF)"/>
            <person name="Lucas S."/>
            <person name="Copeland A."/>
            <person name="Lapidus A."/>
            <person name="Bruce D."/>
            <person name="Goodwin L."/>
            <person name="Pitluck S."/>
            <person name="Kyrpides N."/>
            <person name="Mavromatis K."/>
            <person name="Detter J.C."/>
            <person name="Han C."/>
            <person name="Land M."/>
            <person name="Hauser L."/>
            <person name="Markowitz V."/>
            <person name="Cheng J.-F."/>
            <person name="Hugenholtz P."/>
            <person name="Woyke T."/>
            <person name="Wu D."/>
            <person name="Pukall R."/>
            <person name="Wahrenburg C."/>
            <person name="Brambilla E."/>
            <person name="Klenk H.-P."/>
            <person name="Eisen J.A."/>
        </authorList>
    </citation>
    <scope>NUCLEOTIDE SEQUENCE [LARGE SCALE GENOMIC DNA]</scope>
    <source>
        <strain evidence="6">DSM 13965</strain>
    </source>
</reference>
<accession>K6PZS6</accession>
<dbReference type="InterPro" id="IPR027417">
    <property type="entry name" value="P-loop_NTPase"/>
</dbReference>
<evidence type="ECO:0000259" key="5">
    <source>
        <dbReference type="PROSITE" id="PS50893"/>
    </source>
</evidence>
<dbReference type="InterPro" id="IPR003439">
    <property type="entry name" value="ABC_transporter-like_ATP-bd"/>
</dbReference>
<dbReference type="eggNOG" id="COG3842">
    <property type="taxonomic scope" value="Bacteria"/>
</dbReference>
<dbReference type="Proteomes" id="UP000005710">
    <property type="component" value="Unassembled WGS sequence"/>
</dbReference>
<dbReference type="InterPro" id="IPR013611">
    <property type="entry name" value="Transp-assoc_OB_typ2"/>
</dbReference>
<evidence type="ECO:0000313" key="7">
    <source>
        <dbReference type="Proteomes" id="UP000005710"/>
    </source>
</evidence>
<dbReference type="EC" id="7.6.2.9" evidence="4"/>
<dbReference type="RefSeq" id="WP_006904102.1">
    <property type="nucleotide sequence ID" value="NZ_JH976535.1"/>
</dbReference>
<sequence length="369" mass="39887">MKALTLDRVSKAFGDNLVVQDVSLRVEPGELFTLLGPSGCGKTTLLRMVAGFYYPTRGRILFGDRDLTTVPPHRRGVGMVFQNYALFPHMTVFENVAFGLRLRRVPRDELARRVRRALAQVQLEGYEGRRIDQLSGGQQQRVALARALVIQPDLLLLDEPLSNLDAKLREDTRSEIRRLQLSAGITTLYVTHDQAEAMAMSDRIAVLNQGRVLQVGTPEAIYHRPASRFVAGFIGKSNLVDATVVQRRADGAVQVRAGDVLLWCEAGRSNPGVPVDEGRIVTLCIRPEAFQPAAAGAANVLRGRVLVAEYAGSHTRYRLEAGGLEWLVDLPAGSGAAVRPGGELEVAVAPAQIFIVEAAGAQAGGAPAA</sequence>
<evidence type="ECO:0000256" key="2">
    <source>
        <dbReference type="ARBA" id="ARBA00022741"/>
    </source>
</evidence>